<dbReference type="RefSeq" id="WP_228615160.1">
    <property type="nucleotide sequence ID" value="NZ_QEFP02000004.1"/>
</dbReference>
<reference evidence="3" key="2">
    <citation type="submission" date="2017-05" db="EMBL/GenBank/DDBJ databases">
        <authorList>
            <person name="Song R."/>
            <person name="Chenine A.L."/>
            <person name="Ruprecht R.M."/>
        </authorList>
    </citation>
    <scope>NUCLEOTIDE SEQUENCE</scope>
    <source>
        <strain evidence="3">SCGC AB-777_F03</strain>
    </source>
</reference>
<protein>
    <submittedName>
        <fullName evidence="2">Type II secretion system F family protein</fullName>
    </submittedName>
</protein>
<reference evidence="2" key="3">
    <citation type="submission" date="2017-05" db="EMBL/GenBank/DDBJ databases">
        <authorList>
            <person name="Munson-Mcgee J.H."/>
        </authorList>
    </citation>
    <scope>NUCLEOTIDE SEQUENCE</scope>
    <source>
        <strain evidence="2">SCGC AB-777_F03</strain>
    </source>
</reference>
<reference evidence="3" key="1">
    <citation type="journal article" date="2015" name="Appl. Environ. Microbiol.">
        <title>Nanoarchaeota, Their Sulfolobales Host, and Nanoarchaeota Virus Distribution across Yellowstone National Park Hot Springs.</title>
        <authorList>
            <person name="Munson-McGee J.H."/>
            <person name="Field E.K."/>
            <person name="Bateson M."/>
            <person name="Rooney C."/>
            <person name="Stepanauskas R."/>
            <person name="Young M.J."/>
        </authorList>
    </citation>
    <scope>NUCLEOTIDE SEQUENCE [LARGE SCALE GENOMIC DNA]</scope>
    <source>
        <strain evidence="3">SCGC AB-777_F03</strain>
    </source>
</reference>
<dbReference type="AlphaFoldDB" id="A0A2T9WM83"/>
<feature type="transmembrane region" description="Helical" evidence="1">
    <location>
        <begin position="280"/>
        <end position="300"/>
    </location>
</feature>
<proteinExistence type="predicted"/>
<feature type="transmembrane region" description="Helical" evidence="1">
    <location>
        <begin position="334"/>
        <end position="360"/>
    </location>
</feature>
<reference evidence="2" key="4">
    <citation type="submission" date="2021-11" db="EMBL/GenBank/DDBJ databases">
        <authorList>
            <person name="Munson-Mcgee J."/>
            <person name="Field E."/>
            <person name="Bateson M."/>
            <person name="Rooney C."/>
            <person name="Stepanauskas R."/>
            <person name="Young M."/>
        </authorList>
    </citation>
    <scope>NUCLEOTIDE SEQUENCE</scope>
    <source>
        <strain evidence="2">SCGC AB-777_F03</strain>
    </source>
</reference>
<dbReference type="Proteomes" id="UP000245509">
    <property type="component" value="Unassembled WGS sequence"/>
</dbReference>
<comment type="caution">
    <text evidence="3">The sequence shown here is derived from an EMBL/GenBank/DDBJ whole genome shotgun (WGS) entry which is preliminary data.</text>
</comment>
<evidence type="ECO:0000313" key="2">
    <source>
        <dbReference type="EMBL" id="MCC5446931.1"/>
    </source>
</evidence>
<keyword evidence="1" id="KW-0812">Transmembrane</keyword>
<evidence type="ECO:0000256" key="1">
    <source>
        <dbReference type="SAM" id="Phobius"/>
    </source>
</evidence>
<sequence length="669" mass="77035">MDISEVELNRLDTQNLEGKLKLYKYFYFGNKLKYYEKIVKTFGNIIKIKSNNNKKRNFEKINKELFLDVNIDQIDSTAIFFLLLFIFIGIISTLIISPLYFLLFTSLGLLSYILVDYYYIILYNNLNTKKKSQLVSLLLLLAIKLRQNPNVEQAMLFAAKNINLPLKLDLLRLLRDIYNRKYVSASEALIEYSRSWEKNAKFFYTGIMLILSALYDPDKDRRNFQIDKSIEEALEELVNELYEFSREIRSTINLVSMLGITLPVMLLTVFPLASIFLENIFSPLVLFILFDILIPVLAFYSINYSISSKIVNVFSNDDIYLFYYLKREDLTNKLISIASGLSVSILLFFIIFFVIFQYLYKFDVSGILLSEFLVFLMGLSVSLIAFIYYSHYKDLYKNLEKIATDLPPFLLSLSSALNEGYPVEKAMIYVYPKYKGSPIGDFISKVYQNLRAGLSFYDSIFDMRYGALSKIPSSQLRATMELLYEASGQSPSEAAVITSIIAKYFLLMSKVKERIKDLVAEDLSQLKSLLRILAPIILGIVGAVSVMIIEILYKLSFQFSQISNLASSNSNFSQYINSLPNVIFNIFNLNSLTSPATMIIIIGIFNLAIAFVIIYAINSIENSGDKLGFYYYLYKYYIMNITIFFIFSTLSSIGLYIFIQGILNINYFV</sequence>
<evidence type="ECO:0000313" key="3">
    <source>
        <dbReference type="EMBL" id="PVU68941.1"/>
    </source>
</evidence>
<feature type="transmembrane region" description="Helical" evidence="1">
    <location>
        <begin position="532"/>
        <end position="552"/>
    </location>
</feature>
<organism evidence="3">
    <name type="scientific">Nanobsidianus stetteri</name>
    <dbReference type="NCBI Taxonomy" id="1294122"/>
    <lineage>
        <taxon>Archaea</taxon>
        <taxon>Nanobdellota</taxon>
        <taxon>Candidatus Nanoarchaeia</taxon>
        <taxon>Nanoarchaeales</taxon>
        <taxon>Nanopusillaceae</taxon>
        <taxon>Candidatus Nanobsidianus</taxon>
    </lineage>
</organism>
<keyword evidence="1" id="KW-0472">Membrane</keyword>
<accession>A0A2T9WM83</accession>
<feature type="transmembrane region" description="Helical" evidence="1">
    <location>
        <begin position="109"/>
        <end position="126"/>
    </location>
</feature>
<gene>
    <name evidence="2" type="ORF">DDW03_000750</name>
    <name evidence="3" type="ORF">DDW03_00220</name>
</gene>
<keyword evidence="1" id="KW-1133">Transmembrane helix</keyword>
<feature type="transmembrane region" description="Helical" evidence="1">
    <location>
        <begin position="79"/>
        <end position="103"/>
    </location>
</feature>
<name>A0A2T9WM83_NANST</name>
<dbReference type="EMBL" id="QEFP02000004">
    <property type="protein sequence ID" value="MCC5446931.1"/>
    <property type="molecule type" value="Genomic_DNA"/>
</dbReference>
<feature type="transmembrane region" description="Helical" evidence="1">
    <location>
        <begin position="596"/>
        <end position="617"/>
    </location>
</feature>
<feature type="transmembrane region" description="Helical" evidence="1">
    <location>
        <begin position="637"/>
        <end position="659"/>
    </location>
</feature>
<feature type="transmembrane region" description="Helical" evidence="1">
    <location>
        <begin position="366"/>
        <end position="389"/>
    </location>
</feature>
<feature type="transmembrane region" description="Helical" evidence="1">
    <location>
        <begin position="254"/>
        <end position="274"/>
    </location>
</feature>
<dbReference type="EMBL" id="QEFP01000001">
    <property type="protein sequence ID" value="PVU68941.1"/>
    <property type="molecule type" value="Genomic_DNA"/>
</dbReference>